<protein>
    <recommendedName>
        <fullName evidence="3">Biotin--protein ligase</fullName>
    </recommendedName>
</protein>
<keyword evidence="2" id="KW-1185">Reference proteome</keyword>
<dbReference type="RefSeq" id="WP_215220096.1">
    <property type="nucleotide sequence ID" value="NZ_OU015430.1"/>
</dbReference>
<name>A0ABN7R124_9GAMM</name>
<sequence>MHGEYKVPGGKLVVVDLDIDAGRLANVQVSGDFFLHPDAVLATINAALEGLPADATEGRLATVVRDALAPGSTLYGITPEGVAVAVRRALEAWLPEAGA</sequence>
<dbReference type="EMBL" id="OU015430">
    <property type="protein sequence ID" value="CAG4972298.1"/>
    <property type="molecule type" value="Genomic_DNA"/>
</dbReference>
<evidence type="ECO:0008006" key="3">
    <source>
        <dbReference type="Google" id="ProtNLM"/>
    </source>
</evidence>
<evidence type="ECO:0000313" key="2">
    <source>
        <dbReference type="Proteomes" id="UP000680116"/>
    </source>
</evidence>
<dbReference type="Gene3D" id="3.30.390.50">
    <property type="entry name" value="CO dehydrogenase flavoprotein, C-terminal domain"/>
    <property type="match status" value="1"/>
</dbReference>
<proteinExistence type="predicted"/>
<evidence type="ECO:0000313" key="1">
    <source>
        <dbReference type="EMBL" id="CAG4972298.1"/>
    </source>
</evidence>
<accession>A0ABN7R124</accession>
<dbReference type="Proteomes" id="UP000680116">
    <property type="component" value="Chromosome"/>
</dbReference>
<gene>
    <name evidence="1" type="ORF">LYB30171_01171</name>
</gene>
<organism evidence="1 2">
    <name type="scientific">Novilysobacter luteus</name>
    <dbReference type="NCBI Taxonomy" id="2822368"/>
    <lineage>
        <taxon>Bacteria</taxon>
        <taxon>Pseudomonadati</taxon>
        <taxon>Pseudomonadota</taxon>
        <taxon>Gammaproteobacteria</taxon>
        <taxon>Lysobacterales</taxon>
        <taxon>Lysobacteraceae</taxon>
        <taxon>Novilysobacter</taxon>
    </lineage>
</organism>
<reference evidence="1 2" key="1">
    <citation type="submission" date="2021-04" db="EMBL/GenBank/DDBJ databases">
        <authorList>
            <person name="Rodrigo-Torres L."/>
            <person name="Arahal R. D."/>
            <person name="Lucena T."/>
        </authorList>
    </citation>
    <scope>NUCLEOTIDE SEQUENCE [LARGE SCALE GENOMIC DNA]</scope>
    <source>
        <strain evidence="1 2">CECT 30171</strain>
    </source>
</reference>